<dbReference type="EMBL" id="FNKP01000003">
    <property type="protein sequence ID" value="SDR52256.1"/>
    <property type="molecule type" value="Genomic_DNA"/>
</dbReference>
<reference evidence="3" key="1">
    <citation type="submission" date="2016-10" db="EMBL/GenBank/DDBJ databases">
        <authorList>
            <person name="Varghese N."/>
        </authorList>
    </citation>
    <scope>NUCLEOTIDE SEQUENCE [LARGE SCALE GENOMIC DNA]</scope>
    <source>
        <strain evidence="3">GAS106B</strain>
    </source>
</reference>
<dbReference type="SMART" id="SM00834">
    <property type="entry name" value="CxxC_CXXC_SSSS"/>
    <property type="match status" value="1"/>
</dbReference>
<protein>
    <submittedName>
        <fullName evidence="2">Putative regulatory protein, FmdB family</fullName>
    </submittedName>
</protein>
<dbReference type="AlphaFoldDB" id="A0A1H1JQG8"/>
<evidence type="ECO:0000259" key="1">
    <source>
        <dbReference type="SMART" id="SM00834"/>
    </source>
</evidence>
<dbReference type="OrthoDB" id="9813321at2"/>
<dbReference type="InterPro" id="IPR013429">
    <property type="entry name" value="Regulatory_FmdB_Zinc_ribbon"/>
</dbReference>
<evidence type="ECO:0000313" key="2">
    <source>
        <dbReference type="EMBL" id="SDR52256.1"/>
    </source>
</evidence>
<proteinExistence type="predicted"/>
<organism evidence="2 3">
    <name type="scientific">Paraburkholderia fungorum</name>
    <dbReference type="NCBI Taxonomy" id="134537"/>
    <lineage>
        <taxon>Bacteria</taxon>
        <taxon>Pseudomonadati</taxon>
        <taxon>Pseudomonadota</taxon>
        <taxon>Betaproteobacteria</taxon>
        <taxon>Burkholderiales</taxon>
        <taxon>Burkholderiaceae</taxon>
        <taxon>Paraburkholderia</taxon>
    </lineage>
</organism>
<dbReference type="Pfam" id="PF09723">
    <property type="entry name" value="Zn_ribbon_8"/>
    <property type="match status" value="1"/>
</dbReference>
<dbReference type="Proteomes" id="UP000183487">
    <property type="component" value="Unassembled WGS sequence"/>
</dbReference>
<accession>A0A1H1JQG8</accession>
<dbReference type="NCBIfam" id="TIGR02605">
    <property type="entry name" value="CxxC_CxxC_SSSS"/>
    <property type="match status" value="1"/>
</dbReference>
<keyword evidence="3" id="KW-1185">Reference proteome</keyword>
<evidence type="ECO:0000313" key="3">
    <source>
        <dbReference type="Proteomes" id="UP000183487"/>
    </source>
</evidence>
<sequence length="73" mass="8006">MPIYNYRCETCGVFDQIRRVALRDEPAPCPQCGASSARSQNGLPMLLTRGDETPVENDGAYLGRHAKSCLCCV</sequence>
<name>A0A1H1JQG8_9BURK</name>
<gene>
    <name evidence="2" type="ORF">SAMN05443245_7143</name>
</gene>
<dbReference type="RefSeq" id="WP_074772781.1">
    <property type="nucleotide sequence ID" value="NZ_FNKP01000003.1"/>
</dbReference>
<feature type="domain" description="Putative regulatory protein FmdB zinc ribbon" evidence="1">
    <location>
        <begin position="1"/>
        <end position="36"/>
    </location>
</feature>